<accession>A0A419T4D2</accession>
<dbReference type="OrthoDB" id="2081664at2"/>
<dbReference type="Proteomes" id="UP000284277">
    <property type="component" value="Unassembled WGS sequence"/>
</dbReference>
<feature type="signal peptide" evidence="1">
    <location>
        <begin position="1"/>
        <end position="29"/>
    </location>
</feature>
<evidence type="ECO:0000313" key="3">
    <source>
        <dbReference type="Proteomes" id="UP000284277"/>
    </source>
</evidence>
<gene>
    <name evidence="2" type="ORF">BET01_18145</name>
</gene>
<sequence length="168" mass="17787">MSRNKFLKLMFSAVLILTMVFTTTNATYAATGSKKVTSSGTMSIALKTGQTGNSSEVVFIVSGLPTNAVITKLEVNPGFIKYYAGGMLTNYLTLTSSNRSASEKVTWGGAGNTTLKTSGFLASRANGTYTISFNCTCLSGAIVNGMILDVGGKTYSSPYITIYWDDSL</sequence>
<protein>
    <recommendedName>
        <fullName evidence="4">DUF5626 domain-containing protein</fullName>
    </recommendedName>
</protein>
<evidence type="ECO:0000256" key="1">
    <source>
        <dbReference type="SAM" id="SignalP"/>
    </source>
</evidence>
<reference evidence="2 3" key="1">
    <citation type="submission" date="2016-08" db="EMBL/GenBank/DDBJ databases">
        <title>A new outlook on sporulation: Clostridium algidixylanolyticum.</title>
        <authorList>
            <person name="Poppleton D.I."/>
            <person name="Gribaldo S."/>
        </authorList>
    </citation>
    <scope>NUCLEOTIDE SEQUENCE [LARGE SCALE GENOMIC DNA]</scope>
    <source>
        <strain evidence="2 3">SPL73</strain>
    </source>
</reference>
<dbReference type="AlphaFoldDB" id="A0A419T4D2"/>
<evidence type="ECO:0000313" key="2">
    <source>
        <dbReference type="EMBL" id="RKD32238.1"/>
    </source>
</evidence>
<proteinExistence type="predicted"/>
<comment type="caution">
    <text evidence="2">The sequence shown here is derived from an EMBL/GenBank/DDBJ whole genome shotgun (WGS) entry which is preliminary data.</text>
</comment>
<feature type="chain" id="PRO_5019452431" description="DUF5626 domain-containing protein" evidence="1">
    <location>
        <begin position="30"/>
        <end position="168"/>
    </location>
</feature>
<dbReference type="EMBL" id="MCIA01000013">
    <property type="protein sequence ID" value="RKD32238.1"/>
    <property type="molecule type" value="Genomic_DNA"/>
</dbReference>
<keyword evidence="1" id="KW-0732">Signal</keyword>
<evidence type="ECO:0008006" key="4">
    <source>
        <dbReference type="Google" id="ProtNLM"/>
    </source>
</evidence>
<keyword evidence="3" id="KW-1185">Reference proteome</keyword>
<organism evidence="2 3">
    <name type="scientific">Lacrimispora algidixylanolytica</name>
    <dbReference type="NCBI Taxonomy" id="94868"/>
    <lineage>
        <taxon>Bacteria</taxon>
        <taxon>Bacillati</taxon>
        <taxon>Bacillota</taxon>
        <taxon>Clostridia</taxon>
        <taxon>Lachnospirales</taxon>
        <taxon>Lachnospiraceae</taxon>
        <taxon>Lacrimispora</taxon>
    </lineage>
</organism>
<name>A0A419T4D2_9FIRM</name>